<keyword evidence="3" id="KW-1185">Reference proteome</keyword>
<feature type="non-terminal residue" evidence="2">
    <location>
        <position position="1"/>
    </location>
</feature>
<keyword evidence="1" id="KW-0812">Transmembrane</keyword>
<accession>A0AAV2SLQ6</accession>
<name>A0AAV2SLQ6_MEGNR</name>
<dbReference type="Proteomes" id="UP001497623">
    <property type="component" value="Unassembled WGS sequence"/>
</dbReference>
<dbReference type="Gene3D" id="1.20.1250.20">
    <property type="entry name" value="MFS general substrate transporter like domains"/>
    <property type="match status" value="1"/>
</dbReference>
<dbReference type="InterPro" id="IPR036259">
    <property type="entry name" value="MFS_trans_sf"/>
</dbReference>
<keyword evidence="1" id="KW-1133">Transmembrane helix</keyword>
<feature type="non-terminal residue" evidence="2">
    <location>
        <position position="131"/>
    </location>
</feature>
<evidence type="ECO:0000313" key="3">
    <source>
        <dbReference type="Proteomes" id="UP001497623"/>
    </source>
</evidence>
<keyword evidence="1" id="KW-0472">Membrane</keyword>
<gene>
    <name evidence="2" type="ORF">MNOR_LOCUS37888</name>
</gene>
<reference evidence="2 3" key="1">
    <citation type="submission" date="2024-05" db="EMBL/GenBank/DDBJ databases">
        <authorList>
            <person name="Wallberg A."/>
        </authorList>
    </citation>
    <scope>NUCLEOTIDE SEQUENCE [LARGE SCALE GENOMIC DNA]</scope>
</reference>
<feature type="transmembrane region" description="Helical" evidence="1">
    <location>
        <begin position="81"/>
        <end position="101"/>
    </location>
</feature>
<organism evidence="2 3">
    <name type="scientific">Meganyctiphanes norvegica</name>
    <name type="common">Northern krill</name>
    <name type="synonym">Thysanopoda norvegica</name>
    <dbReference type="NCBI Taxonomy" id="48144"/>
    <lineage>
        <taxon>Eukaryota</taxon>
        <taxon>Metazoa</taxon>
        <taxon>Ecdysozoa</taxon>
        <taxon>Arthropoda</taxon>
        <taxon>Crustacea</taxon>
        <taxon>Multicrustacea</taxon>
        <taxon>Malacostraca</taxon>
        <taxon>Eumalacostraca</taxon>
        <taxon>Eucarida</taxon>
        <taxon>Euphausiacea</taxon>
        <taxon>Euphausiidae</taxon>
        <taxon>Meganyctiphanes</taxon>
    </lineage>
</organism>
<evidence type="ECO:0000313" key="2">
    <source>
        <dbReference type="EMBL" id="CAL4204926.1"/>
    </source>
</evidence>
<dbReference type="EMBL" id="CAXKWB010080542">
    <property type="protein sequence ID" value="CAL4204926.1"/>
    <property type="molecule type" value="Genomic_DNA"/>
</dbReference>
<comment type="caution">
    <text evidence="2">The sequence shown here is derived from an EMBL/GenBank/DDBJ whole genome shotgun (WGS) entry which is preliminary data.</text>
</comment>
<protein>
    <recommendedName>
        <fullName evidence="4">Major facilitator superfamily (MFS) profile domain-containing protein</fullName>
    </recommendedName>
</protein>
<evidence type="ECO:0000256" key="1">
    <source>
        <dbReference type="SAM" id="Phobius"/>
    </source>
</evidence>
<feature type="transmembrane region" description="Helical" evidence="1">
    <location>
        <begin position="113"/>
        <end position="130"/>
    </location>
</feature>
<dbReference type="AlphaFoldDB" id="A0AAV2SLQ6"/>
<proteinExistence type="predicted"/>
<sequence>IKKAVQNLKVLTSYRAIILVFGYALSKQSSEVFQVMIPFKFEAEGHSLETAAWCLFIASIGNVISRVTNSALSDQRWFNMQLVYVIGILLTTISMLVFSLTSDMMWRKVLMSVFGYGTGIILTLQNLVMVE</sequence>
<dbReference type="SUPFAM" id="SSF103473">
    <property type="entry name" value="MFS general substrate transporter"/>
    <property type="match status" value="1"/>
</dbReference>
<evidence type="ECO:0008006" key="4">
    <source>
        <dbReference type="Google" id="ProtNLM"/>
    </source>
</evidence>